<name>A0ABN0R4H4_MYCUL</name>
<evidence type="ECO:0000256" key="1">
    <source>
        <dbReference type="ARBA" id="ARBA00004651"/>
    </source>
</evidence>
<accession>A0ABN0R4H4</accession>
<dbReference type="PANTHER" id="PTHR42718:SF47">
    <property type="entry name" value="METHYL VIOLOGEN RESISTANCE PROTEIN SMVA"/>
    <property type="match status" value="1"/>
</dbReference>
<keyword evidence="2" id="KW-0813">Transport</keyword>
<keyword evidence="3" id="KW-1003">Cell membrane</keyword>
<keyword evidence="5 7" id="KW-1133">Transmembrane helix</keyword>
<evidence type="ECO:0000256" key="7">
    <source>
        <dbReference type="SAM" id="Phobius"/>
    </source>
</evidence>
<evidence type="ECO:0000256" key="2">
    <source>
        <dbReference type="ARBA" id="ARBA00022448"/>
    </source>
</evidence>
<dbReference type="PANTHER" id="PTHR42718">
    <property type="entry name" value="MAJOR FACILITATOR SUPERFAMILY MULTIDRUG TRANSPORTER MFSC"/>
    <property type="match status" value="1"/>
</dbReference>
<evidence type="ECO:0000256" key="5">
    <source>
        <dbReference type="ARBA" id="ARBA00022989"/>
    </source>
</evidence>
<keyword evidence="4 7" id="KW-0812">Transmembrane</keyword>
<feature type="transmembrane region" description="Helical" evidence="7">
    <location>
        <begin position="92"/>
        <end position="117"/>
    </location>
</feature>
<reference evidence="9 10" key="1">
    <citation type="submission" date="2014-01" db="EMBL/GenBank/DDBJ databases">
        <authorList>
            <person name="Dobos K."/>
            <person name="Lenaerts A."/>
            <person name="Ordway D."/>
            <person name="DeGroote M.A."/>
            <person name="Parker T."/>
            <person name="Sizemore C."/>
            <person name="Tallon L.J."/>
            <person name="Sadzewicz L.K."/>
            <person name="Sengamalay N."/>
            <person name="Fraser C.M."/>
            <person name="Hine E."/>
            <person name="Shefchek K.A."/>
            <person name="Das S.P."/>
            <person name="Tettelin H."/>
        </authorList>
    </citation>
    <scope>NUCLEOTIDE SEQUENCE [LARGE SCALE GENOMIC DNA]</scope>
    <source>
        <strain evidence="9 10">Harvey</strain>
    </source>
</reference>
<evidence type="ECO:0000313" key="10">
    <source>
        <dbReference type="Proteomes" id="UP000020681"/>
    </source>
</evidence>
<dbReference type="InterPro" id="IPR005829">
    <property type="entry name" value="Sugar_transporter_CS"/>
</dbReference>
<protein>
    <submittedName>
        <fullName evidence="9">Sugar (And other) transporter family protein</fullName>
    </submittedName>
</protein>
<evidence type="ECO:0000256" key="4">
    <source>
        <dbReference type="ARBA" id="ARBA00022692"/>
    </source>
</evidence>
<dbReference type="PROSITE" id="PS50850">
    <property type="entry name" value="MFS"/>
    <property type="match status" value="1"/>
</dbReference>
<feature type="transmembrane region" description="Helical" evidence="7">
    <location>
        <begin position="67"/>
        <end position="86"/>
    </location>
</feature>
<dbReference type="EMBL" id="JAOL01000081">
    <property type="protein sequence ID" value="EUA92055.1"/>
    <property type="molecule type" value="Genomic_DNA"/>
</dbReference>
<gene>
    <name evidence="9" type="ORF">I551_1419</name>
</gene>
<dbReference type="SUPFAM" id="SSF103473">
    <property type="entry name" value="MFS general substrate transporter"/>
    <property type="match status" value="1"/>
</dbReference>
<evidence type="ECO:0000313" key="9">
    <source>
        <dbReference type="EMBL" id="EUA92055.1"/>
    </source>
</evidence>
<organism evidence="9 10">
    <name type="scientific">Mycobacterium ulcerans str. Harvey</name>
    <dbReference type="NCBI Taxonomy" id="1299332"/>
    <lineage>
        <taxon>Bacteria</taxon>
        <taxon>Bacillati</taxon>
        <taxon>Actinomycetota</taxon>
        <taxon>Actinomycetes</taxon>
        <taxon>Mycobacteriales</taxon>
        <taxon>Mycobacteriaceae</taxon>
        <taxon>Mycobacterium</taxon>
        <taxon>Mycobacterium ulcerans group</taxon>
    </lineage>
</organism>
<dbReference type="InterPro" id="IPR020846">
    <property type="entry name" value="MFS_dom"/>
</dbReference>
<feature type="domain" description="Major facilitator superfamily (MFS) profile" evidence="8">
    <location>
        <begin position="1"/>
        <end position="142"/>
    </location>
</feature>
<evidence type="ECO:0000256" key="6">
    <source>
        <dbReference type="ARBA" id="ARBA00023136"/>
    </source>
</evidence>
<keyword evidence="10" id="KW-1185">Reference proteome</keyword>
<dbReference type="InterPro" id="IPR011701">
    <property type="entry name" value="MFS"/>
</dbReference>
<dbReference type="Proteomes" id="UP000020681">
    <property type="component" value="Unassembled WGS sequence"/>
</dbReference>
<dbReference type="Pfam" id="PF07690">
    <property type="entry name" value="MFS_1"/>
    <property type="match status" value="1"/>
</dbReference>
<feature type="transmembrane region" description="Helical" evidence="7">
    <location>
        <begin position="37"/>
        <end position="55"/>
    </location>
</feature>
<evidence type="ECO:0000256" key="3">
    <source>
        <dbReference type="ARBA" id="ARBA00022475"/>
    </source>
</evidence>
<evidence type="ECO:0000259" key="8">
    <source>
        <dbReference type="PROSITE" id="PS50850"/>
    </source>
</evidence>
<dbReference type="Gene3D" id="1.20.1720.10">
    <property type="entry name" value="Multidrug resistance protein D"/>
    <property type="match status" value="1"/>
</dbReference>
<keyword evidence="6 7" id="KW-0472">Membrane</keyword>
<dbReference type="InterPro" id="IPR036259">
    <property type="entry name" value="MFS_trans_sf"/>
</dbReference>
<dbReference type="PROSITE" id="PS00216">
    <property type="entry name" value="SUGAR_TRANSPORT_1"/>
    <property type="match status" value="1"/>
</dbReference>
<sequence length="142" mass="15197">MLFTVCAALFLVVVDVTVLHVAAPRIAEELSPSPTEFLWIVDIYPLIMASLMLMAGAASDRFGRKRLLMTGLVIFGLVSIPAAFAATPLMLILARSVMAVGAAMILPATVSLLRVAFPDRAERMRAVGIWSAVSAVGRRSAR</sequence>
<comment type="caution">
    <text evidence="9">The sequence shown here is derived from an EMBL/GenBank/DDBJ whole genome shotgun (WGS) entry which is preliminary data.</text>
</comment>
<comment type="subcellular location">
    <subcellularLocation>
        <location evidence="1">Cell membrane</location>
        <topology evidence="1">Multi-pass membrane protein</topology>
    </subcellularLocation>
</comment>
<proteinExistence type="predicted"/>